<dbReference type="PROSITE" id="PS50808">
    <property type="entry name" value="ZF_BED"/>
    <property type="match status" value="1"/>
</dbReference>
<comment type="subcellular location">
    <subcellularLocation>
        <location evidence="1">Nucleus</location>
    </subcellularLocation>
</comment>
<dbReference type="InterPro" id="IPR003656">
    <property type="entry name" value="Znf_BED"/>
</dbReference>
<dbReference type="SUPFAM" id="SSF57667">
    <property type="entry name" value="beta-beta-alpha zinc fingers"/>
    <property type="match status" value="1"/>
</dbReference>
<evidence type="ECO:0000256" key="5">
    <source>
        <dbReference type="ARBA" id="ARBA00023015"/>
    </source>
</evidence>
<evidence type="ECO:0000256" key="1">
    <source>
        <dbReference type="ARBA" id="ARBA00004123"/>
    </source>
</evidence>
<keyword evidence="7" id="KW-0804">Transcription</keyword>
<evidence type="ECO:0000256" key="3">
    <source>
        <dbReference type="ARBA" id="ARBA00022771"/>
    </source>
</evidence>
<dbReference type="Pfam" id="PF05699">
    <property type="entry name" value="Dimer_Tnp_hAT"/>
    <property type="match status" value="1"/>
</dbReference>
<name>A0A3S2LXM4_ORYJA</name>
<reference evidence="12 13" key="1">
    <citation type="submission" date="2018-11" db="EMBL/GenBank/DDBJ databases">
        <authorList>
            <person name="Lopez-Roques C."/>
            <person name="Donnadieu C."/>
            <person name="Bouchez O."/>
            <person name="Klopp C."/>
            <person name="Cabau C."/>
            <person name="Zahm M."/>
        </authorList>
    </citation>
    <scope>NUCLEOTIDE SEQUENCE [LARGE SCALE GENOMIC DNA]</scope>
    <source>
        <strain evidence="12">RS831</strain>
        <tissue evidence="12">Whole body</tissue>
    </source>
</reference>
<dbReference type="InterPro" id="IPR036236">
    <property type="entry name" value="Znf_C2H2_sf"/>
</dbReference>
<evidence type="ECO:0000313" key="12">
    <source>
        <dbReference type="EMBL" id="RVE55916.1"/>
    </source>
</evidence>
<evidence type="ECO:0000313" key="13">
    <source>
        <dbReference type="Proteomes" id="UP000283210"/>
    </source>
</evidence>
<feature type="compositionally biased region" description="Basic and acidic residues" evidence="10">
    <location>
        <begin position="506"/>
        <end position="515"/>
    </location>
</feature>
<organism evidence="12 13">
    <name type="scientific">Oryzias javanicus</name>
    <name type="common">Javanese ricefish</name>
    <name type="synonym">Aplocheilus javanicus</name>
    <dbReference type="NCBI Taxonomy" id="123683"/>
    <lineage>
        <taxon>Eukaryota</taxon>
        <taxon>Metazoa</taxon>
        <taxon>Chordata</taxon>
        <taxon>Craniata</taxon>
        <taxon>Vertebrata</taxon>
        <taxon>Euteleostomi</taxon>
        <taxon>Actinopterygii</taxon>
        <taxon>Neopterygii</taxon>
        <taxon>Teleostei</taxon>
        <taxon>Neoteleostei</taxon>
        <taxon>Acanthomorphata</taxon>
        <taxon>Ovalentaria</taxon>
        <taxon>Atherinomorphae</taxon>
        <taxon>Beloniformes</taxon>
        <taxon>Adrianichthyidae</taxon>
        <taxon>Oryziinae</taxon>
        <taxon>Oryzias</taxon>
    </lineage>
</organism>
<accession>A0A3S2LXM4</accession>
<evidence type="ECO:0000256" key="2">
    <source>
        <dbReference type="ARBA" id="ARBA00022723"/>
    </source>
</evidence>
<dbReference type="OrthoDB" id="109171at2759"/>
<dbReference type="GO" id="GO:0046983">
    <property type="term" value="F:protein dimerization activity"/>
    <property type="evidence" value="ECO:0007669"/>
    <property type="project" value="InterPro"/>
</dbReference>
<dbReference type="InterPro" id="IPR008906">
    <property type="entry name" value="HATC_C_dom"/>
</dbReference>
<evidence type="ECO:0000256" key="10">
    <source>
        <dbReference type="SAM" id="MobiDB-lite"/>
    </source>
</evidence>
<dbReference type="SUPFAM" id="SSF140996">
    <property type="entry name" value="Hermes dimerisation domain"/>
    <property type="match status" value="1"/>
</dbReference>
<dbReference type="PANTHER" id="PTHR46481:SF4">
    <property type="entry name" value="ZINC FINGER BED DOMAIN-CONTAINING PROTEIN 4"/>
    <property type="match status" value="1"/>
</dbReference>
<keyword evidence="5" id="KW-0805">Transcription regulation</keyword>
<evidence type="ECO:0000256" key="7">
    <source>
        <dbReference type="ARBA" id="ARBA00023163"/>
    </source>
</evidence>
<feature type="compositionally biased region" description="Basic and acidic residues" evidence="10">
    <location>
        <begin position="475"/>
        <end position="491"/>
    </location>
</feature>
<keyword evidence="13" id="KW-1185">Reference proteome</keyword>
<sequence length="627" mass="71362">MEDKTIHSAPANLKSKVWKYFGFVKNDKGTLDKSAAVCKICRASIKYTGSTTNLALHSRRRHGIETELEGKSAEPPEASTARASSFFQSVLADNSTRSKAITEAIGYFICKDMRPYSVVDNVGFRQMMRILEPKYKLPSRQHFSEKCIPELYEKAKSDVSESLSTAERVALTTDAWTSRATHSYVTITVHYIFPDWSIKNHVLQTRVFSETHTGKNIGALLINACKEWKIENKNPALVTDNARNMITAAQEAEMTPHVTCIAHTINLASQKAFQVKDAARVLSRVRRILTFFHHSPKATDILRQNQQLLGLPSHKLIQDVCTRWNSSYDMLDRFLEQQPAVFASLMSREVRRGEDVNTLTEEDLAAVEAIAKLMEPVKVATTLLCEEDNPTLSMVAPVQAKLRKHFKPLNDELHIITEMKIKFLEDFNKRYQGLQDTLHVASALDPRFKMLSFIDDDRTRDQIYLDTLSEALTLHEKQTTEARQKESEKGPKQRNPSPGEDNPQNIDKKTADDGHLPKKMKALDQMFSDIVETSAPLRSYRELAKDEVWKYRNRDALPLDGNVFHWWRDQLDLPMLSSLAKIYLCIPATSVPSERVFSTAGDIVTAQRSLIKEEHVDQLIFLKKNLK</sequence>
<feature type="domain" description="BED-type" evidence="11">
    <location>
        <begin position="12"/>
        <end position="62"/>
    </location>
</feature>
<dbReference type="InterPro" id="IPR012337">
    <property type="entry name" value="RNaseH-like_sf"/>
</dbReference>
<evidence type="ECO:0000256" key="4">
    <source>
        <dbReference type="ARBA" id="ARBA00022833"/>
    </source>
</evidence>
<keyword evidence="3 9" id="KW-0863">Zinc-finger</keyword>
<dbReference type="PANTHER" id="PTHR46481">
    <property type="entry name" value="ZINC FINGER BED DOMAIN-CONTAINING PROTEIN 4"/>
    <property type="match status" value="1"/>
</dbReference>
<dbReference type="GO" id="GO:0008270">
    <property type="term" value="F:zinc ion binding"/>
    <property type="evidence" value="ECO:0007669"/>
    <property type="project" value="UniProtKB-KW"/>
</dbReference>
<dbReference type="InterPro" id="IPR052035">
    <property type="entry name" value="ZnF_BED_domain_contain"/>
</dbReference>
<keyword evidence="4" id="KW-0862">Zinc</keyword>
<evidence type="ECO:0000259" key="11">
    <source>
        <dbReference type="PROSITE" id="PS50808"/>
    </source>
</evidence>
<protein>
    <recommendedName>
        <fullName evidence="11">BED-type domain-containing protein</fullName>
    </recommendedName>
</protein>
<keyword evidence="8" id="KW-0539">Nucleus</keyword>
<dbReference type="Proteomes" id="UP000283210">
    <property type="component" value="Chromosome 24"/>
</dbReference>
<evidence type="ECO:0000256" key="9">
    <source>
        <dbReference type="PROSITE-ProRule" id="PRU00027"/>
    </source>
</evidence>
<keyword evidence="6" id="KW-0238">DNA-binding</keyword>
<dbReference type="EMBL" id="CM012460">
    <property type="protein sequence ID" value="RVE55916.1"/>
    <property type="molecule type" value="Genomic_DNA"/>
</dbReference>
<proteinExistence type="predicted"/>
<dbReference type="AlphaFoldDB" id="A0A3S2LXM4"/>
<dbReference type="Pfam" id="PF02892">
    <property type="entry name" value="zf-BED"/>
    <property type="match status" value="1"/>
</dbReference>
<dbReference type="SMART" id="SM00614">
    <property type="entry name" value="ZnF_BED"/>
    <property type="match status" value="1"/>
</dbReference>
<gene>
    <name evidence="12" type="ORF">OJAV_G00230790</name>
</gene>
<feature type="region of interest" description="Disordered" evidence="10">
    <location>
        <begin position="475"/>
        <end position="515"/>
    </location>
</feature>
<dbReference type="SUPFAM" id="SSF53098">
    <property type="entry name" value="Ribonuclease H-like"/>
    <property type="match status" value="1"/>
</dbReference>
<keyword evidence="2" id="KW-0479">Metal-binding</keyword>
<evidence type="ECO:0000256" key="6">
    <source>
        <dbReference type="ARBA" id="ARBA00023125"/>
    </source>
</evidence>
<dbReference type="GO" id="GO:0003677">
    <property type="term" value="F:DNA binding"/>
    <property type="evidence" value="ECO:0007669"/>
    <property type="project" value="UniProtKB-KW"/>
</dbReference>
<dbReference type="GO" id="GO:0005634">
    <property type="term" value="C:nucleus"/>
    <property type="evidence" value="ECO:0007669"/>
    <property type="project" value="UniProtKB-SubCell"/>
</dbReference>
<reference evidence="12 13" key="2">
    <citation type="submission" date="2019-01" db="EMBL/GenBank/DDBJ databases">
        <title>A chromosome length genome reference of the Java medaka (oryzias javanicus).</title>
        <authorList>
            <person name="Herpin A."/>
            <person name="Takehana Y."/>
            <person name="Naruse K."/>
            <person name="Ansai S."/>
            <person name="Kawaguchi M."/>
        </authorList>
    </citation>
    <scope>NUCLEOTIDE SEQUENCE [LARGE SCALE GENOMIC DNA]</scope>
    <source>
        <strain evidence="12">RS831</strain>
        <tissue evidence="12">Whole body</tissue>
    </source>
</reference>
<evidence type="ECO:0000256" key="8">
    <source>
        <dbReference type="ARBA" id="ARBA00023242"/>
    </source>
</evidence>